<evidence type="ECO:0000259" key="1">
    <source>
        <dbReference type="Pfam" id="PF01965"/>
    </source>
</evidence>
<sequence>MRTLIYLLLLIGQWAAAGELPAYQDRFGRAKPVIAVAGENSGTELTDFAIPYGVLTRSGAAQLLSVATQAGPISMRPALKLQPDATTGEFDQRFPQGADYVIVPAVVKPDDAALVAWIAAQGAKGATIVSICDGALVVANAGLFKGRRATAHWATESYRKEHYPDTQWVSNIRYVADGKVISSAGVSAAMPTALALIEAIAGTQRAAEVAQQLGVSDWSTTHNSDIFRPRLGTNLTAYITGYTNQWFHSRDEIGVAVAPGVDEITLAFTADAWSRSKRSKVYSVAASSAPLQSRSGLTIVPDRVQGAAEAPALLPDTSTAGLPGQALDRALEGLEQRYGHRTAMLVALEFEYPSYH</sequence>
<dbReference type="AlphaFoldDB" id="A0A845GHA5"/>
<protein>
    <submittedName>
        <fullName evidence="2">Transcriptional regulator</fullName>
    </submittedName>
</protein>
<gene>
    <name evidence="2" type="ORF">GTP90_05655</name>
</gene>
<proteinExistence type="predicted"/>
<dbReference type="PANTHER" id="PTHR43130">
    <property type="entry name" value="ARAC-FAMILY TRANSCRIPTIONAL REGULATOR"/>
    <property type="match status" value="1"/>
</dbReference>
<dbReference type="Pfam" id="PF01965">
    <property type="entry name" value="DJ-1_PfpI"/>
    <property type="match status" value="1"/>
</dbReference>
<comment type="caution">
    <text evidence="2">The sequence shown here is derived from an EMBL/GenBank/DDBJ whole genome shotgun (WGS) entry which is preliminary data.</text>
</comment>
<dbReference type="RefSeq" id="WP_161082581.1">
    <property type="nucleotide sequence ID" value="NZ_WWCX01000004.1"/>
</dbReference>
<dbReference type="Gene3D" id="3.40.50.880">
    <property type="match status" value="1"/>
</dbReference>
<dbReference type="InterPro" id="IPR029062">
    <property type="entry name" value="Class_I_gatase-like"/>
</dbReference>
<name>A0A845GHA5_9BURK</name>
<dbReference type="InterPro" id="IPR002818">
    <property type="entry name" value="DJ-1/PfpI"/>
</dbReference>
<reference evidence="2" key="1">
    <citation type="submission" date="2019-12" db="EMBL/GenBank/DDBJ databases">
        <title>Novel species isolated from a subtropical stream in China.</title>
        <authorList>
            <person name="Lu H."/>
        </authorList>
    </citation>
    <scope>NUCLEOTIDE SEQUENCE [LARGE SCALE GENOMIC DNA]</scope>
    <source>
        <strain evidence="2">FT81W</strain>
    </source>
</reference>
<evidence type="ECO:0000313" key="2">
    <source>
        <dbReference type="EMBL" id="MYM93341.1"/>
    </source>
</evidence>
<evidence type="ECO:0000313" key="3">
    <source>
        <dbReference type="Proteomes" id="UP000447355"/>
    </source>
</evidence>
<dbReference type="PANTHER" id="PTHR43130:SF3">
    <property type="entry name" value="HTH-TYPE TRANSCRIPTIONAL REGULATOR RV1931C"/>
    <property type="match status" value="1"/>
</dbReference>
<dbReference type="SUPFAM" id="SSF52317">
    <property type="entry name" value="Class I glutamine amidotransferase-like"/>
    <property type="match status" value="1"/>
</dbReference>
<feature type="domain" description="DJ-1/PfpI" evidence="1">
    <location>
        <begin position="41"/>
        <end position="198"/>
    </location>
</feature>
<accession>A0A845GHA5</accession>
<organism evidence="2 3">
    <name type="scientific">Duganella vulcania</name>
    <dbReference type="NCBI Taxonomy" id="2692166"/>
    <lineage>
        <taxon>Bacteria</taxon>
        <taxon>Pseudomonadati</taxon>
        <taxon>Pseudomonadota</taxon>
        <taxon>Betaproteobacteria</taxon>
        <taxon>Burkholderiales</taxon>
        <taxon>Oxalobacteraceae</taxon>
        <taxon>Telluria group</taxon>
        <taxon>Duganella</taxon>
    </lineage>
</organism>
<dbReference type="EMBL" id="WWCX01000004">
    <property type="protein sequence ID" value="MYM93341.1"/>
    <property type="molecule type" value="Genomic_DNA"/>
</dbReference>
<dbReference type="InterPro" id="IPR052158">
    <property type="entry name" value="INH-QAR"/>
</dbReference>
<dbReference type="Proteomes" id="UP000447355">
    <property type="component" value="Unassembled WGS sequence"/>
</dbReference>